<name>A0A6C0KUG3_9ZZZZ</name>
<organism evidence="2">
    <name type="scientific">viral metagenome</name>
    <dbReference type="NCBI Taxonomy" id="1070528"/>
    <lineage>
        <taxon>unclassified sequences</taxon>
        <taxon>metagenomes</taxon>
        <taxon>organismal metagenomes</taxon>
    </lineage>
</organism>
<evidence type="ECO:0000313" key="2">
    <source>
        <dbReference type="EMBL" id="QHU19978.1"/>
    </source>
</evidence>
<dbReference type="AlphaFoldDB" id="A0A6C0KUG3"/>
<accession>A0A6C0KUG3</accession>
<feature type="region of interest" description="Disordered" evidence="1">
    <location>
        <begin position="1"/>
        <end position="23"/>
    </location>
</feature>
<sequence>MCDISTNKKYLSRPSPPRPANDIGCVGKTFVGNDGNLWTSKQNTSGIFRWVKVGGSQKVKKSGERKVRKSASKKSGERKVRKTASKKSGERKVRKTASKKSGERKMERVGPYKISFALKYIHKQGTKPTKAELEDFYKKESFKEVKDILTQYSYPINISDMITNIRMTKTGIISFSLPKTLSKTIVEDFVNRNIRYNSLADGSWEASPGTGLVYYNKNVIGFGSIKVAI</sequence>
<proteinExistence type="predicted"/>
<reference evidence="2" key="1">
    <citation type="journal article" date="2020" name="Nature">
        <title>Giant virus diversity and host interactions through global metagenomics.</title>
        <authorList>
            <person name="Schulz F."/>
            <person name="Roux S."/>
            <person name="Paez-Espino D."/>
            <person name="Jungbluth S."/>
            <person name="Walsh D.A."/>
            <person name="Denef V.J."/>
            <person name="McMahon K.D."/>
            <person name="Konstantinidis K.T."/>
            <person name="Eloe-Fadrosh E.A."/>
            <person name="Kyrpides N.C."/>
            <person name="Woyke T."/>
        </authorList>
    </citation>
    <scope>NUCLEOTIDE SEQUENCE</scope>
    <source>
        <strain evidence="2">GVMAG-S-3300013014-136</strain>
    </source>
</reference>
<protein>
    <submittedName>
        <fullName evidence="2">Uncharacterized protein</fullName>
    </submittedName>
</protein>
<evidence type="ECO:0000256" key="1">
    <source>
        <dbReference type="SAM" id="MobiDB-lite"/>
    </source>
</evidence>
<dbReference type="EMBL" id="MN740961">
    <property type="protein sequence ID" value="QHU19978.1"/>
    <property type="molecule type" value="Genomic_DNA"/>
</dbReference>
<feature type="region of interest" description="Disordered" evidence="1">
    <location>
        <begin position="59"/>
        <end position="105"/>
    </location>
</feature>